<gene>
    <name evidence="1" type="ORF">CU041_11865</name>
</gene>
<evidence type="ECO:0000313" key="2">
    <source>
        <dbReference type="Proteomes" id="UP000233365"/>
    </source>
</evidence>
<keyword evidence="2" id="KW-1185">Reference proteome</keyword>
<name>A0ABX4R6S0_9PROT</name>
<dbReference type="EMBL" id="PGTS01000004">
    <property type="protein sequence ID" value="PKR49158.1"/>
    <property type="molecule type" value="Genomic_DNA"/>
</dbReference>
<evidence type="ECO:0008006" key="3">
    <source>
        <dbReference type="Google" id="ProtNLM"/>
    </source>
</evidence>
<protein>
    <recommendedName>
        <fullName evidence="3">DUF1127 domain-containing protein</fullName>
    </recommendedName>
</protein>
<proteinExistence type="predicted"/>
<evidence type="ECO:0000313" key="1">
    <source>
        <dbReference type="EMBL" id="PKR49158.1"/>
    </source>
</evidence>
<accession>A0ABX4R6S0</accession>
<dbReference type="RefSeq" id="WP_101247099.1">
    <property type="nucleotide sequence ID" value="NZ_JBLWWB010000007.1"/>
</dbReference>
<sequence length="77" mass="8725">MPAQFTNDSLVATTNVAPVSGASIWRWLVLLPRKWAHTHKVARDTEMLRHAPRERLEDIGIARSDIDFACEHGHAPR</sequence>
<reference evidence="1 2" key="1">
    <citation type="submission" date="2017-11" db="EMBL/GenBank/DDBJ databases">
        <title>Biodiversity and function of Thalassospira species in the particle-attached aromatic-hydrocarbon-degrading consortia from the surface seawater of the China South Sea.</title>
        <authorList>
            <person name="Dong C."/>
            <person name="Liu R."/>
            <person name="Shao Z."/>
        </authorList>
    </citation>
    <scope>NUCLEOTIDE SEQUENCE [LARGE SCALE GENOMIC DNA]</scope>
    <source>
        <strain evidence="1 2">139Z-12</strain>
    </source>
</reference>
<comment type="caution">
    <text evidence="1">The sequence shown here is derived from an EMBL/GenBank/DDBJ whole genome shotgun (WGS) entry which is preliminary data.</text>
</comment>
<organism evidence="1 2">
    <name type="scientific">Thalassospira povalilytica</name>
    <dbReference type="NCBI Taxonomy" id="732237"/>
    <lineage>
        <taxon>Bacteria</taxon>
        <taxon>Pseudomonadati</taxon>
        <taxon>Pseudomonadota</taxon>
        <taxon>Alphaproteobacteria</taxon>
        <taxon>Rhodospirillales</taxon>
        <taxon>Thalassospiraceae</taxon>
        <taxon>Thalassospira</taxon>
    </lineage>
</organism>
<dbReference type="Proteomes" id="UP000233365">
    <property type="component" value="Unassembled WGS sequence"/>
</dbReference>